<feature type="non-terminal residue" evidence="1">
    <location>
        <position position="101"/>
    </location>
</feature>
<gene>
    <name evidence="1" type="ORF">Q9L58_010592</name>
</gene>
<dbReference type="Proteomes" id="UP001447188">
    <property type="component" value="Unassembled WGS sequence"/>
</dbReference>
<organism evidence="1 2">
    <name type="scientific">Discina gigas</name>
    <dbReference type="NCBI Taxonomy" id="1032678"/>
    <lineage>
        <taxon>Eukaryota</taxon>
        <taxon>Fungi</taxon>
        <taxon>Dikarya</taxon>
        <taxon>Ascomycota</taxon>
        <taxon>Pezizomycotina</taxon>
        <taxon>Pezizomycetes</taxon>
        <taxon>Pezizales</taxon>
        <taxon>Discinaceae</taxon>
        <taxon>Discina</taxon>
    </lineage>
</organism>
<accession>A0ABR3G3P0</accession>
<evidence type="ECO:0000313" key="2">
    <source>
        <dbReference type="Proteomes" id="UP001447188"/>
    </source>
</evidence>
<name>A0ABR3G3P0_9PEZI</name>
<evidence type="ECO:0000313" key="1">
    <source>
        <dbReference type="EMBL" id="KAL0630562.1"/>
    </source>
</evidence>
<protein>
    <submittedName>
        <fullName evidence="1">Uncharacterized protein</fullName>
    </submittedName>
</protein>
<proteinExistence type="predicted"/>
<comment type="caution">
    <text evidence="1">The sequence shown here is derived from an EMBL/GenBank/DDBJ whole genome shotgun (WGS) entry which is preliminary data.</text>
</comment>
<sequence>MPAVKRSVVAMEEKEGMVTVAEKSRGGNKGGLVVGVGSDVYRYDTPAGASGEVASEWQEVSPRSRGSLAAGLVVKVGWKRSPLMPSEMLPVRARQKDFQRE</sequence>
<keyword evidence="2" id="KW-1185">Reference proteome</keyword>
<reference evidence="1 2" key="1">
    <citation type="submission" date="2024-02" db="EMBL/GenBank/DDBJ databases">
        <title>Discinaceae phylogenomics.</title>
        <authorList>
            <person name="Dirks A.C."/>
            <person name="James T.Y."/>
        </authorList>
    </citation>
    <scope>NUCLEOTIDE SEQUENCE [LARGE SCALE GENOMIC DNA]</scope>
    <source>
        <strain evidence="1 2">ACD0624</strain>
    </source>
</reference>
<dbReference type="EMBL" id="JBBBZM010000510">
    <property type="protein sequence ID" value="KAL0630562.1"/>
    <property type="molecule type" value="Genomic_DNA"/>
</dbReference>